<dbReference type="Gene3D" id="3.40.50.2300">
    <property type="match status" value="1"/>
</dbReference>
<dbReference type="SUPFAM" id="SSF52788">
    <property type="entry name" value="Phosphotyrosine protein phosphatases I"/>
    <property type="match status" value="1"/>
</dbReference>
<dbReference type="PANTHER" id="PTHR11717">
    <property type="entry name" value="LOW MOLECULAR WEIGHT PROTEIN TYROSINE PHOSPHATASE"/>
    <property type="match status" value="1"/>
</dbReference>
<evidence type="ECO:0000256" key="1">
    <source>
        <dbReference type="ARBA" id="ARBA00011063"/>
    </source>
</evidence>
<evidence type="ECO:0000256" key="5">
    <source>
        <dbReference type="PIRSR" id="PIRSR617867-1"/>
    </source>
</evidence>
<comment type="similarity">
    <text evidence="1">Belongs to the low molecular weight phosphotyrosine protein phosphatase family.</text>
</comment>
<dbReference type="AlphaFoldDB" id="A0A318KMH0"/>
<feature type="domain" description="Phosphotyrosine protein phosphatase I" evidence="6">
    <location>
        <begin position="6"/>
        <end position="152"/>
    </location>
</feature>
<dbReference type="Pfam" id="PF01451">
    <property type="entry name" value="LMWPc"/>
    <property type="match status" value="1"/>
</dbReference>
<dbReference type="OrthoDB" id="9784339at2"/>
<organism evidence="7 8">
    <name type="scientific">Rivihabitans pingtungensis</name>
    <dbReference type="NCBI Taxonomy" id="1054498"/>
    <lineage>
        <taxon>Bacteria</taxon>
        <taxon>Pseudomonadati</taxon>
        <taxon>Pseudomonadota</taxon>
        <taxon>Betaproteobacteria</taxon>
        <taxon>Neisseriales</taxon>
        <taxon>Aquaspirillaceae</taxon>
        <taxon>Rivihabitans</taxon>
    </lineage>
</organism>
<dbReference type="GO" id="GO:0004725">
    <property type="term" value="F:protein tyrosine phosphatase activity"/>
    <property type="evidence" value="ECO:0007669"/>
    <property type="project" value="UniProtKB-EC"/>
</dbReference>
<comment type="caution">
    <text evidence="7">The sequence shown here is derived from an EMBL/GenBank/DDBJ whole genome shotgun (WGS) entry which is preliminary data.</text>
</comment>
<evidence type="ECO:0000313" key="8">
    <source>
        <dbReference type="Proteomes" id="UP000247555"/>
    </source>
</evidence>
<dbReference type="EMBL" id="QJKI01000016">
    <property type="protein sequence ID" value="PXX77642.1"/>
    <property type="molecule type" value="Genomic_DNA"/>
</dbReference>
<dbReference type="InterPro" id="IPR023485">
    <property type="entry name" value="Ptyr_pPase"/>
</dbReference>
<protein>
    <recommendedName>
        <fullName evidence="2">protein-tyrosine-phosphatase</fullName>
        <ecNumber evidence="2">3.1.3.48</ecNumber>
    </recommendedName>
</protein>
<keyword evidence="4" id="KW-0904">Protein phosphatase</keyword>
<evidence type="ECO:0000256" key="3">
    <source>
        <dbReference type="ARBA" id="ARBA00022801"/>
    </source>
</evidence>
<proteinExistence type="inferred from homology"/>
<name>A0A318KMH0_9NEIS</name>
<dbReference type="PANTHER" id="PTHR11717:SF7">
    <property type="entry name" value="LOW MOLECULAR WEIGHT PHOSPHOTYROSINE PROTEIN PHOSPHATASE"/>
    <property type="match status" value="1"/>
</dbReference>
<evidence type="ECO:0000256" key="4">
    <source>
        <dbReference type="ARBA" id="ARBA00022912"/>
    </source>
</evidence>
<gene>
    <name evidence="7" type="ORF">DFR34_11621</name>
</gene>
<keyword evidence="8" id="KW-1185">Reference proteome</keyword>
<sequence length="162" mass="17462">MSTANQGILLVCMGNICRSPTAEAILRAQLRARGLEHDVQVDSAGTHAYHTGEAPDARARQAAQAAGYTLDGMRARQVLADDFARFDWILAADAQNLAELRRCCPVQWQDKLRLMRDWAGGGDVPDPYYGGAQGFTEMVAMLETALAAALDAWYPPAAGGKP</sequence>
<dbReference type="CDD" id="cd16343">
    <property type="entry name" value="LMWPTP"/>
    <property type="match status" value="1"/>
</dbReference>
<feature type="active site" description="Proton donor" evidence="5">
    <location>
        <position position="126"/>
    </location>
</feature>
<dbReference type="InterPro" id="IPR050438">
    <property type="entry name" value="LMW_PTPase"/>
</dbReference>
<evidence type="ECO:0000313" key="7">
    <source>
        <dbReference type="EMBL" id="PXX77642.1"/>
    </source>
</evidence>
<dbReference type="PRINTS" id="PR00719">
    <property type="entry name" value="LMWPTPASE"/>
</dbReference>
<reference evidence="7 8" key="1">
    <citation type="submission" date="2018-05" db="EMBL/GenBank/DDBJ databases">
        <title>Genomic Encyclopedia of Type Strains, Phase IV (KMG-IV): sequencing the most valuable type-strain genomes for metagenomic binning, comparative biology and taxonomic classification.</title>
        <authorList>
            <person name="Goeker M."/>
        </authorList>
    </citation>
    <scope>NUCLEOTIDE SEQUENCE [LARGE SCALE GENOMIC DNA]</scope>
    <source>
        <strain evidence="7 8">DSM 29661</strain>
    </source>
</reference>
<dbReference type="EC" id="3.1.3.48" evidence="2"/>
<dbReference type="RefSeq" id="WP_110391316.1">
    <property type="nucleotide sequence ID" value="NZ_QJKI01000016.1"/>
</dbReference>
<dbReference type="Proteomes" id="UP000247555">
    <property type="component" value="Unassembled WGS sequence"/>
</dbReference>
<dbReference type="SMART" id="SM00226">
    <property type="entry name" value="LMWPc"/>
    <property type="match status" value="1"/>
</dbReference>
<evidence type="ECO:0000259" key="6">
    <source>
        <dbReference type="SMART" id="SM00226"/>
    </source>
</evidence>
<dbReference type="InterPro" id="IPR036196">
    <property type="entry name" value="Ptyr_pPase_sf"/>
</dbReference>
<keyword evidence="3" id="KW-0378">Hydrolase</keyword>
<evidence type="ECO:0000256" key="2">
    <source>
        <dbReference type="ARBA" id="ARBA00013064"/>
    </source>
</evidence>
<dbReference type="InterPro" id="IPR017867">
    <property type="entry name" value="Tyr_phospatase_low_mol_wt"/>
</dbReference>
<accession>A0A318KMH0</accession>
<feature type="active site" evidence="5">
    <location>
        <position position="18"/>
    </location>
</feature>
<feature type="active site" description="Nucleophile" evidence="5">
    <location>
        <position position="12"/>
    </location>
</feature>